<evidence type="ECO:0000256" key="1">
    <source>
        <dbReference type="SAM" id="SignalP"/>
    </source>
</evidence>
<gene>
    <name evidence="2" type="ORF">O9Z63_06830</name>
</gene>
<organism evidence="2 3">
    <name type="scientific">Hymenobacter yonginensis</name>
    <dbReference type="NCBI Taxonomy" id="748197"/>
    <lineage>
        <taxon>Bacteria</taxon>
        <taxon>Pseudomonadati</taxon>
        <taxon>Bacteroidota</taxon>
        <taxon>Cytophagia</taxon>
        <taxon>Cytophagales</taxon>
        <taxon>Hymenobacteraceae</taxon>
        <taxon>Hymenobacter</taxon>
    </lineage>
</organism>
<keyword evidence="1" id="KW-0732">Signal</keyword>
<dbReference type="RefSeq" id="WP_270128564.1">
    <property type="nucleotide sequence ID" value="NZ_CP115396.1"/>
</dbReference>
<dbReference type="EMBL" id="CP115396">
    <property type="protein sequence ID" value="WBO85961.1"/>
    <property type="molecule type" value="Genomic_DNA"/>
</dbReference>
<reference evidence="2 3" key="1">
    <citation type="journal article" date="2011" name="Int. J. Syst. Evol. Microbiol.">
        <title>Hymenobacter yonginensis sp. nov., isolated from a mesotrophic artificial lake.</title>
        <authorList>
            <person name="Joung Y."/>
            <person name="Cho S.H."/>
            <person name="Kim H."/>
            <person name="Kim S.B."/>
            <person name="Joh K."/>
        </authorList>
    </citation>
    <scope>NUCLEOTIDE SEQUENCE [LARGE SCALE GENOMIC DNA]</scope>
    <source>
        <strain evidence="2 3">KCTC 22745</strain>
    </source>
</reference>
<protein>
    <recommendedName>
        <fullName evidence="4">GWxTD domain-containing protein</fullName>
    </recommendedName>
</protein>
<evidence type="ECO:0008006" key="4">
    <source>
        <dbReference type="Google" id="ProtNLM"/>
    </source>
</evidence>
<feature type="signal peptide" evidence="1">
    <location>
        <begin position="1"/>
        <end position="29"/>
    </location>
</feature>
<evidence type="ECO:0000313" key="3">
    <source>
        <dbReference type="Proteomes" id="UP001211872"/>
    </source>
</evidence>
<dbReference type="Proteomes" id="UP001211872">
    <property type="component" value="Chromosome"/>
</dbReference>
<evidence type="ECO:0000313" key="2">
    <source>
        <dbReference type="EMBL" id="WBO85961.1"/>
    </source>
</evidence>
<proteinExistence type="predicted"/>
<accession>A0ABY7PST5</accession>
<feature type="chain" id="PRO_5045740557" description="GWxTD domain-containing protein" evidence="1">
    <location>
        <begin position="30"/>
        <end position="533"/>
    </location>
</feature>
<name>A0ABY7PST5_9BACT</name>
<sequence length="533" mass="59822">MSFFLLNSRILMPAGLCTALLCHACSAPAAPPARPQVRILSDSTVQVAAGPQYARSGMHNFFWGRHYRALWALPVTVPVVQLRTAVPGGLTPVQEGGSFQTKNLRLVDRNGVQYVLRSVDKDATKALPEGLQDGPIGRLMKDQTSVINPYGAYIVPRLAQAAGVYHTNPRLVYLADDPGLGEFRQSFANALYLLEERPEGDQSLVASFGNSTRVESSRKVFTNLLASPQFRVDARNYLRARLFDMWLGDWSRREDQWRWASFAAPDGGIRYRPIPRDRDHAFFKFNDGFFTHIIGWVKSNYQTFDEQIRLADVEGLNRAARPMDKSLLVYLSREDFRQIADSLQQQLSPAVIQQALSVWPKEVYGLVGQEFEQKLNGRRNQLPAVADKFYTLLARNVELPGTDRPERFVVDMPAQQQVRVRVYLRHTTRPDSLAGQRTFRTGETSILKLFGLGGNDVFELRALPPAGMTLQLYDGAGQDVMLGTAPPTSTRTTVFDSGDGNTLTLPRTVKVKKYMPAANEFDAAGWLLRHRLY</sequence>
<keyword evidence="3" id="KW-1185">Reference proteome</keyword>